<dbReference type="EMBL" id="ABJB010650560">
    <property type="status" value="NOT_ANNOTATED_CDS"/>
    <property type="molecule type" value="Genomic_DNA"/>
</dbReference>
<dbReference type="VEuPathDB" id="VectorBase:ISCW004643"/>
<dbReference type="PaxDb" id="6945-B7PFC3"/>
<dbReference type="SUPFAM" id="SSF53098">
    <property type="entry name" value="Ribonuclease H-like"/>
    <property type="match status" value="1"/>
</dbReference>
<proteinExistence type="predicted"/>
<dbReference type="EnsemblMetazoa" id="ISCW004643-RA">
    <property type="protein sequence ID" value="ISCW004643-PA"/>
    <property type="gene ID" value="ISCW004643"/>
</dbReference>
<evidence type="ECO:0000313" key="1">
    <source>
        <dbReference type="EMBL" id="EEC05295.1"/>
    </source>
</evidence>
<dbReference type="Gene3D" id="3.30.420.10">
    <property type="entry name" value="Ribonuclease H-like superfamily/Ribonuclease H"/>
    <property type="match status" value="1"/>
</dbReference>
<dbReference type="EMBL" id="DS701251">
    <property type="protein sequence ID" value="EEC05295.1"/>
    <property type="molecule type" value="Genomic_DNA"/>
</dbReference>
<dbReference type="InterPro" id="IPR036397">
    <property type="entry name" value="RNaseH_sf"/>
</dbReference>
<reference evidence="1 3" key="1">
    <citation type="submission" date="2008-03" db="EMBL/GenBank/DDBJ databases">
        <title>Annotation of Ixodes scapularis.</title>
        <authorList>
            <consortium name="Ixodes scapularis Genome Project Consortium"/>
            <person name="Caler E."/>
            <person name="Hannick L.I."/>
            <person name="Bidwell S."/>
            <person name="Joardar V."/>
            <person name="Thiagarajan M."/>
            <person name="Amedeo P."/>
            <person name="Galinsky K.J."/>
            <person name="Schobel S."/>
            <person name="Inman J."/>
            <person name="Hostetler J."/>
            <person name="Miller J."/>
            <person name="Hammond M."/>
            <person name="Megy K."/>
            <person name="Lawson D."/>
            <person name="Kodira C."/>
            <person name="Sutton G."/>
            <person name="Meyer J."/>
            <person name="Hill C.A."/>
            <person name="Birren B."/>
            <person name="Nene V."/>
            <person name="Collins F."/>
            <person name="Alarcon-Chaidez F."/>
            <person name="Wikel S."/>
            <person name="Strausberg R."/>
        </authorList>
    </citation>
    <scope>NUCLEOTIDE SEQUENCE [LARGE SCALE GENOMIC DNA]</scope>
    <source>
        <strain evidence="3">Wikel</strain>
        <strain evidence="1">Wikel colony</strain>
    </source>
</reference>
<evidence type="ECO:0008006" key="4">
    <source>
        <dbReference type="Google" id="ProtNLM"/>
    </source>
</evidence>
<evidence type="ECO:0000313" key="3">
    <source>
        <dbReference type="Proteomes" id="UP000001555"/>
    </source>
</evidence>
<sequence>MDPERHKARRKRYAQQHKNEVKEVLASKHNTVVYVNGATKGKEYAAGAVFCRSEGATPFEIAASCGRGTEFTSDTVEEAALLFTLGVYGNLPCKTRNLVIYTDSQEAVRNMYKL</sequence>
<keyword evidence="3" id="KW-1185">Reference proteome</keyword>
<dbReference type="Proteomes" id="UP000001555">
    <property type="component" value="Unassembled WGS sequence"/>
</dbReference>
<protein>
    <recommendedName>
        <fullName evidence="4">RNase H type-1 domain-containing protein</fullName>
    </recommendedName>
</protein>
<dbReference type="VEuPathDB" id="VectorBase:ISCI004643"/>
<name>B7PFC3_IXOSC</name>
<dbReference type="GO" id="GO:0003676">
    <property type="term" value="F:nucleic acid binding"/>
    <property type="evidence" value="ECO:0007669"/>
    <property type="project" value="InterPro"/>
</dbReference>
<evidence type="ECO:0000313" key="2">
    <source>
        <dbReference type="EnsemblMetazoa" id="ISCW004643-PA"/>
    </source>
</evidence>
<accession>B7PFC3</accession>
<reference evidence="2" key="2">
    <citation type="submission" date="2020-05" db="UniProtKB">
        <authorList>
            <consortium name="EnsemblMetazoa"/>
        </authorList>
    </citation>
    <scope>IDENTIFICATION</scope>
    <source>
        <strain evidence="2">wikel</strain>
    </source>
</reference>
<dbReference type="InterPro" id="IPR012337">
    <property type="entry name" value="RNaseH-like_sf"/>
</dbReference>
<organism>
    <name type="scientific">Ixodes scapularis</name>
    <name type="common">Black-legged tick</name>
    <name type="synonym">Deer tick</name>
    <dbReference type="NCBI Taxonomy" id="6945"/>
    <lineage>
        <taxon>Eukaryota</taxon>
        <taxon>Metazoa</taxon>
        <taxon>Ecdysozoa</taxon>
        <taxon>Arthropoda</taxon>
        <taxon>Chelicerata</taxon>
        <taxon>Arachnida</taxon>
        <taxon>Acari</taxon>
        <taxon>Parasitiformes</taxon>
        <taxon>Ixodida</taxon>
        <taxon>Ixodoidea</taxon>
        <taxon>Ixodidae</taxon>
        <taxon>Ixodinae</taxon>
        <taxon>Ixodes</taxon>
    </lineage>
</organism>
<dbReference type="HOGENOM" id="CLU_2123772_0_0_1"/>
<dbReference type="AlphaFoldDB" id="B7PFC3"/>
<gene>
    <name evidence="1" type="ORF">IscW_ISCW004643</name>
</gene>
<dbReference type="InParanoid" id="B7PFC3"/>